<evidence type="ECO:0000259" key="1">
    <source>
        <dbReference type="Pfam" id="PF04717"/>
    </source>
</evidence>
<dbReference type="InterPro" id="IPR037026">
    <property type="entry name" value="Vgr_OB-fold_dom_sf"/>
</dbReference>
<dbReference type="eggNOG" id="COG3501">
    <property type="taxonomic scope" value="Bacteria"/>
</dbReference>
<accession>A9FVA4</accession>
<dbReference type="Pfam" id="PF04717">
    <property type="entry name" value="Phage_base_V"/>
    <property type="match status" value="1"/>
</dbReference>
<dbReference type="AlphaFoldDB" id="A9FVA4"/>
<dbReference type="KEGG" id="scl:sce2095"/>
<gene>
    <name evidence="2" type="ordered locus">sce2095</name>
</gene>
<organism evidence="2 3">
    <name type="scientific">Sorangium cellulosum (strain So ce56)</name>
    <name type="common">Polyangium cellulosum (strain So ce56)</name>
    <dbReference type="NCBI Taxonomy" id="448385"/>
    <lineage>
        <taxon>Bacteria</taxon>
        <taxon>Pseudomonadati</taxon>
        <taxon>Myxococcota</taxon>
        <taxon>Polyangia</taxon>
        <taxon>Polyangiales</taxon>
        <taxon>Polyangiaceae</taxon>
        <taxon>Sorangium</taxon>
    </lineage>
</organism>
<dbReference type="SUPFAM" id="SSF69255">
    <property type="entry name" value="gp5 N-terminal domain-like"/>
    <property type="match status" value="1"/>
</dbReference>
<name>A9FVA4_SORC5</name>
<dbReference type="Proteomes" id="UP000002139">
    <property type="component" value="Chromosome"/>
</dbReference>
<dbReference type="EMBL" id="AM746676">
    <property type="protein sequence ID" value="CAN92254.1"/>
    <property type="molecule type" value="Genomic_DNA"/>
</dbReference>
<dbReference type="STRING" id="448385.sce2095"/>
<evidence type="ECO:0000313" key="2">
    <source>
        <dbReference type="EMBL" id="CAN92254.1"/>
    </source>
</evidence>
<dbReference type="OrthoDB" id="9762420at2"/>
<feature type="domain" description="Gp5/Type VI secretion system Vgr protein OB-fold" evidence="1">
    <location>
        <begin position="9"/>
        <end position="83"/>
    </location>
</feature>
<dbReference type="Gene3D" id="2.40.50.230">
    <property type="entry name" value="Gp5 N-terminal domain"/>
    <property type="match status" value="1"/>
</dbReference>
<reference evidence="2 3" key="1">
    <citation type="journal article" date="2007" name="Nat. Biotechnol.">
        <title>Complete genome sequence of the myxobacterium Sorangium cellulosum.</title>
        <authorList>
            <person name="Schneiker S."/>
            <person name="Perlova O."/>
            <person name="Kaiser O."/>
            <person name="Gerth K."/>
            <person name="Alici A."/>
            <person name="Altmeyer M.O."/>
            <person name="Bartels D."/>
            <person name="Bekel T."/>
            <person name="Beyer S."/>
            <person name="Bode E."/>
            <person name="Bode H.B."/>
            <person name="Bolten C.J."/>
            <person name="Choudhuri J.V."/>
            <person name="Doss S."/>
            <person name="Elnakady Y.A."/>
            <person name="Frank B."/>
            <person name="Gaigalat L."/>
            <person name="Goesmann A."/>
            <person name="Groeger C."/>
            <person name="Gross F."/>
            <person name="Jelsbak L."/>
            <person name="Jelsbak L."/>
            <person name="Kalinowski J."/>
            <person name="Kegler C."/>
            <person name="Knauber T."/>
            <person name="Konietzny S."/>
            <person name="Kopp M."/>
            <person name="Krause L."/>
            <person name="Krug D."/>
            <person name="Linke B."/>
            <person name="Mahmud T."/>
            <person name="Martinez-Arias R."/>
            <person name="McHardy A.C."/>
            <person name="Merai M."/>
            <person name="Meyer F."/>
            <person name="Mormann S."/>
            <person name="Munoz-Dorado J."/>
            <person name="Perez J."/>
            <person name="Pradella S."/>
            <person name="Rachid S."/>
            <person name="Raddatz G."/>
            <person name="Rosenau F."/>
            <person name="Rueckert C."/>
            <person name="Sasse F."/>
            <person name="Scharfe M."/>
            <person name="Schuster S.C."/>
            <person name="Suen G."/>
            <person name="Treuner-Lange A."/>
            <person name="Velicer G.J."/>
            <person name="Vorholter F.-J."/>
            <person name="Weissman K.J."/>
            <person name="Welch R.D."/>
            <person name="Wenzel S.C."/>
            <person name="Whitworth D.E."/>
            <person name="Wilhelm S."/>
            <person name="Wittmann C."/>
            <person name="Bloecker H."/>
            <person name="Puehler A."/>
            <person name="Mueller R."/>
        </authorList>
    </citation>
    <scope>NUCLEOTIDE SEQUENCE [LARGE SCALE GENOMIC DNA]</scope>
    <source>
        <strain evidence="3">So ce56</strain>
    </source>
</reference>
<dbReference type="RefSeq" id="WP_012234730.1">
    <property type="nucleotide sequence ID" value="NC_010162.1"/>
</dbReference>
<protein>
    <recommendedName>
        <fullName evidence="1">Gp5/Type VI secretion system Vgr protein OB-fold domain-containing protein</fullName>
    </recommendedName>
</protein>
<keyword evidence="3" id="KW-1185">Reference proteome</keyword>
<evidence type="ECO:0000313" key="3">
    <source>
        <dbReference type="Proteomes" id="UP000002139"/>
    </source>
</evidence>
<dbReference type="BioCyc" id="SCEL448385:SCE_RS10780-MONOMER"/>
<sequence length="190" mass="19686">MSRTFYGKYRGIVSDIQDPLMQGRIKARVPAVLGDDESGWALPCAPFGGSGVGFFALPTVGAGVWIEFENGDPDYPIWSGAWWGSTAEIPPDLLAPPYKKVMLKTEGGHSIVLDDTPGVGGITLKTSGGQKVAITATDVTIDNGMGASIVLQGPQITIKATSIQLDTGAGGSVKLTGPQVSVNDGALEVL</sequence>
<dbReference type="InterPro" id="IPR006531">
    <property type="entry name" value="Gp5/Vgr_OB"/>
</dbReference>
<dbReference type="HOGENOM" id="CLU_019505_1_0_7"/>
<proteinExistence type="predicted"/>